<gene>
    <name evidence="1" type="ordered locus">Ftrac_0004</name>
</gene>
<dbReference type="HOGENOM" id="CLU_2494241_0_0_10"/>
<evidence type="ECO:0000313" key="2">
    <source>
        <dbReference type="Proteomes" id="UP000008720"/>
    </source>
</evidence>
<name>E4TUP3_MARTH</name>
<keyword evidence="2" id="KW-1185">Reference proteome</keyword>
<dbReference type="KEGG" id="mtt:Ftrac_0004"/>
<dbReference type="AlphaFoldDB" id="E4TUP3"/>
<sequence length="86" mass="9883">MMNNLILNNVDDAALKFIKDASKKYNFEIGTVQNLYPDSSDYYDLNGVKIKKGKKDFSNLDLVSDVVSEYKSTAKELREKGWNRNL</sequence>
<dbReference type="RefSeq" id="WP_013452172.1">
    <property type="nucleotide sequence ID" value="NC_014759.1"/>
</dbReference>
<evidence type="ECO:0000313" key="1">
    <source>
        <dbReference type="EMBL" id="ADR20021.1"/>
    </source>
</evidence>
<dbReference type="Proteomes" id="UP000008720">
    <property type="component" value="Chromosome"/>
</dbReference>
<dbReference type="EMBL" id="CP002349">
    <property type="protein sequence ID" value="ADR20021.1"/>
    <property type="molecule type" value="Genomic_DNA"/>
</dbReference>
<accession>E4TUP3</accession>
<protein>
    <submittedName>
        <fullName evidence="1">Uncharacterized protein</fullName>
    </submittedName>
</protein>
<proteinExistence type="predicted"/>
<reference evidence="1 2" key="1">
    <citation type="journal article" date="2011" name="Stand. Genomic Sci.">
        <title>Complete genome sequence of Marivirga tractuosa type strain (H-43).</title>
        <authorList>
            <person name="Pagani I."/>
            <person name="Chertkov O."/>
            <person name="Lapidus A."/>
            <person name="Lucas S."/>
            <person name="Del Rio T.G."/>
            <person name="Tice H."/>
            <person name="Copeland A."/>
            <person name="Cheng J.F."/>
            <person name="Nolan M."/>
            <person name="Saunders E."/>
            <person name="Pitluck S."/>
            <person name="Held B."/>
            <person name="Goodwin L."/>
            <person name="Liolios K."/>
            <person name="Ovchinikova G."/>
            <person name="Ivanova N."/>
            <person name="Mavromatis K."/>
            <person name="Pati A."/>
            <person name="Chen A."/>
            <person name="Palaniappan K."/>
            <person name="Land M."/>
            <person name="Hauser L."/>
            <person name="Jeffries C.D."/>
            <person name="Detter J.C."/>
            <person name="Han C."/>
            <person name="Tapia R."/>
            <person name="Ngatchou-Djao O.D."/>
            <person name="Rohde M."/>
            <person name="Goker M."/>
            <person name="Spring S."/>
            <person name="Sikorski J."/>
            <person name="Woyke T."/>
            <person name="Bristow J."/>
            <person name="Eisen J.A."/>
            <person name="Markowitz V."/>
            <person name="Hugenholtz P."/>
            <person name="Klenk H.P."/>
            <person name="Kyrpides N.C."/>
        </authorList>
    </citation>
    <scope>NUCLEOTIDE SEQUENCE [LARGE SCALE GENOMIC DNA]</scope>
    <source>
        <strain evidence="2">ATCC 23168 / DSM 4126 / NBRC 15989 / NCIMB 1408 / VKM B-1430 / H-43</strain>
    </source>
</reference>
<organism evidence="1 2">
    <name type="scientific">Marivirga tractuosa (strain ATCC 23168 / DSM 4126 / NBRC 15989 / NCIMB 1408 / VKM B-1430 / H-43)</name>
    <name type="common">Microscilla tractuosa</name>
    <name type="synonym">Flexibacter tractuosus</name>
    <dbReference type="NCBI Taxonomy" id="643867"/>
    <lineage>
        <taxon>Bacteria</taxon>
        <taxon>Pseudomonadati</taxon>
        <taxon>Bacteroidota</taxon>
        <taxon>Cytophagia</taxon>
        <taxon>Cytophagales</taxon>
        <taxon>Marivirgaceae</taxon>
        <taxon>Marivirga</taxon>
    </lineage>
</organism>
<dbReference type="STRING" id="643867.Ftrac_0004"/>